<reference evidence="9 10" key="1">
    <citation type="journal article" date="2018" name="Gigascience">
        <title>Genomes of trombidid mites reveal novel predicted allergens and laterally-transferred genes associated with secondary metabolism.</title>
        <authorList>
            <person name="Dong X."/>
            <person name="Chaisiri K."/>
            <person name="Xia D."/>
            <person name="Armstrong S.D."/>
            <person name="Fang Y."/>
            <person name="Donnelly M.J."/>
            <person name="Kadowaki T."/>
            <person name="McGarry J.W."/>
            <person name="Darby A.C."/>
            <person name="Makepeace B.L."/>
        </authorList>
    </citation>
    <scope>NUCLEOTIDE SEQUENCE [LARGE SCALE GENOMIC DNA]</scope>
    <source>
        <strain evidence="9">UoL-WK</strain>
    </source>
</reference>
<keyword evidence="3" id="KW-0238">DNA-binding</keyword>
<dbReference type="EMBL" id="NCKU01000085">
    <property type="protein sequence ID" value="RWS17389.1"/>
    <property type="molecule type" value="Genomic_DNA"/>
</dbReference>
<evidence type="ECO:0000256" key="3">
    <source>
        <dbReference type="ARBA" id="ARBA00023125"/>
    </source>
</evidence>
<dbReference type="PANTHER" id="PTHR46004:SF3">
    <property type="entry name" value="CYCLIC AMP RESPONSE ELEMENT-BINDING PROTEIN A"/>
    <property type="match status" value="1"/>
</dbReference>
<dbReference type="SUPFAM" id="SSF57959">
    <property type="entry name" value="Leucine zipper domain"/>
    <property type="match status" value="1"/>
</dbReference>
<dbReference type="InterPro" id="IPR004827">
    <property type="entry name" value="bZIP"/>
</dbReference>
<evidence type="ECO:0000256" key="2">
    <source>
        <dbReference type="ARBA" id="ARBA00023015"/>
    </source>
</evidence>
<feature type="compositionally biased region" description="Low complexity" evidence="7">
    <location>
        <begin position="113"/>
        <end position="137"/>
    </location>
</feature>
<evidence type="ECO:0000256" key="1">
    <source>
        <dbReference type="ARBA" id="ARBA00004123"/>
    </source>
</evidence>
<evidence type="ECO:0000256" key="6">
    <source>
        <dbReference type="SAM" id="Coils"/>
    </source>
</evidence>
<evidence type="ECO:0000313" key="9">
    <source>
        <dbReference type="EMBL" id="RWS17389.1"/>
    </source>
</evidence>
<comment type="subcellular location">
    <subcellularLocation>
        <location evidence="1">Nucleus</location>
    </subcellularLocation>
</comment>
<feature type="compositionally biased region" description="Polar residues" evidence="7">
    <location>
        <begin position="143"/>
        <end position="162"/>
    </location>
</feature>
<keyword evidence="5" id="KW-0539">Nucleus</keyword>
<accession>A0A443RQ43</accession>
<dbReference type="Pfam" id="PF00170">
    <property type="entry name" value="bZIP_1"/>
    <property type="match status" value="1"/>
</dbReference>
<dbReference type="PANTHER" id="PTHR46004">
    <property type="entry name" value="CYCLIC AMP RESPONSE ELEMENT-BINDING PROTEIN A"/>
    <property type="match status" value="1"/>
</dbReference>
<feature type="domain" description="BZIP" evidence="8">
    <location>
        <begin position="196"/>
        <end position="259"/>
    </location>
</feature>
<dbReference type="GO" id="GO:0005634">
    <property type="term" value="C:nucleus"/>
    <property type="evidence" value="ECO:0007669"/>
    <property type="project" value="UniProtKB-SubCell"/>
</dbReference>
<evidence type="ECO:0000256" key="4">
    <source>
        <dbReference type="ARBA" id="ARBA00023163"/>
    </source>
</evidence>
<comment type="caution">
    <text evidence="9">The sequence shown here is derived from an EMBL/GenBank/DDBJ whole genome shotgun (WGS) entry which is preliminary data.</text>
</comment>
<keyword evidence="6" id="KW-0175">Coiled coil</keyword>
<keyword evidence="2" id="KW-0805">Transcription regulation</keyword>
<gene>
    <name evidence="9" type="ORF">B4U79_13483</name>
</gene>
<organism evidence="9 10">
    <name type="scientific">Dinothrombium tinctorium</name>
    <dbReference type="NCBI Taxonomy" id="1965070"/>
    <lineage>
        <taxon>Eukaryota</taxon>
        <taxon>Metazoa</taxon>
        <taxon>Ecdysozoa</taxon>
        <taxon>Arthropoda</taxon>
        <taxon>Chelicerata</taxon>
        <taxon>Arachnida</taxon>
        <taxon>Acari</taxon>
        <taxon>Acariformes</taxon>
        <taxon>Trombidiformes</taxon>
        <taxon>Prostigmata</taxon>
        <taxon>Anystina</taxon>
        <taxon>Parasitengona</taxon>
        <taxon>Trombidioidea</taxon>
        <taxon>Trombidiidae</taxon>
        <taxon>Dinothrombium</taxon>
    </lineage>
</organism>
<evidence type="ECO:0000256" key="5">
    <source>
        <dbReference type="ARBA" id="ARBA00023242"/>
    </source>
</evidence>
<sequence>MPTTINYAALAFTFNGKRFAHLSTSAKLSLSLSLLFADMDIEAECFPCIPMSSAIQLNHNTLNANSSSLLSTVSPTSKKSTTSSSSSNCSNSNSNSNTTKNVTLAALLNSNTTNSLPTCSSPSTTTTTTTVPSSSQLPPTPPGSNSGSDCEMNNTSPKNAASGTAVVLTEEEKRTLIAEGYPIPSRFPLTKAEERSLKKIRRKIKNKISAQESRRKKKEYMEELERRVQVLDAKVKELESDNRVLLEQVSICKATHQSLSSSSLLSNDSDVDEKSQVKLDLPIVKRIKVEPRDEDDT</sequence>
<dbReference type="SMART" id="SM00338">
    <property type="entry name" value="BRLZ"/>
    <property type="match status" value="1"/>
</dbReference>
<dbReference type="Proteomes" id="UP000285301">
    <property type="component" value="Unassembled WGS sequence"/>
</dbReference>
<feature type="region of interest" description="Disordered" evidence="7">
    <location>
        <begin position="113"/>
        <end position="166"/>
    </location>
</feature>
<feature type="coiled-coil region" evidence="6">
    <location>
        <begin position="207"/>
        <end position="248"/>
    </location>
</feature>
<name>A0A443RQ43_9ACAR</name>
<proteinExistence type="predicted"/>
<keyword evidence="10" id="KW-1185">Reference proteome</keyword>
<dbReference type="STRING" id="1965070.A0A443RQ43"/>
<dbReference type="PROSITE" id="PS50217">
    <property type="entry name" value="BZIP"/>
    <property type="match status" value="1"/>
</dbReference>
<evidence type="ECO:0000259" key="8">
    <source>
        <dbReference type="PROSITE" id="PS50217"/>
    </source>
</evidence>
<dbReference type="Gene3D" id="1.20.5.170">
    <property type="match status" value="1"/>
</dbReference>
<dbReference type="InterPro" id="IPR046347">
    <property type="entry name" value="bZIP_sf"/>
</dbReference>
<dbReference type="OrthoDB" id="674948at2759"/>
<keyword evidence="4" id="KW-0804">Transcription</keyword>
<dbReference type="PROSITE" id="PS00036">
    <property type="entry name" value="BZIP_BASIC"/>
    <property type="match status" value="1"/>
</dbReference>
<dbReference type="GO" id="GO:0000981">
    <property type="term" value="F:DNA-binding transcription factor activity, RNA polymerase II-specific"/>
    <property type="evidence" value="ECO:0007669"/>
    <property type="project" value="TreeGrafter"/>
</dbReference>
<feature type="region of interest" description="Disordered" evidence="7">
    <location>
        <begin position="68"/>
        <end position="98"/>
    </location>
</feature>
<protein>
    <submittedName>
        <fullName evidence="9">Putative Cyclic AMP-dependent transcription factor ATF-6 beta-like protein</fullName>
    </submittedName>
</protein>
<dbReference type="AlphaFoldDB" id="A0A443RQ43"/>
<evidence type="ECO:0000313" key="10">
    <source>
        <dbReference type="Proteomes" id="UP000285301"/>
    </source>
</evidence>
<evidence type="ECO:0000256" key="7">
    <source>
        <dbReference type="SAM" id="MobiDB-lite"/>
    </source>
</evidence>
<dbReference type="GO" id="GO:0035497">
    <property type="term" value="F:cAMP response element binding"/>
    <property type="evidence" value="ECO:0007669"/>
    <property type="project" value="TreeGrafter"/>
</dbReference>